<dbReference type="Gene3D" id="3.30.559.10">
    <property type="entry name" value="Chloramphenicol acetyltransferase-like domain"/>
    <property type="match status" value="1"/>
</dbReference>
<organism evidence="3 4">
    <name type="scientific">Gnathostoma spinigerum</name>
    <dbReference type="NCBI Taxonomy" id="75299"/>
    <lineage>
        <taxon>Eukaryota</taxon>
        <taxon>Metazoa</taxon>
        <taxon>Ecdysozoa</taxon>
        <taxon>Nematoda</taxon>
        <taxon>Chromadorea</taxon>
        <taxon>Rhabditida</taxon>
        <taxon>Spirurina</taxon>
        <taxon>Gnathostomatomorpha</taxon>
        <taxon>Gnathostomatoidea</taxon>
        <taxon>Gnathostomatidae</taxon>
        <taxon>Gnathostoma</taxon>
    </lineage>
</organism>
<dbReference type="PANTHER" id="PTHR22589">
    <property type="entry name" value="CARNITINE O-ACYLTRANSFERASE"/>
    <property type="match status" value="1"/>
</dbReference>
<dbReference type="AlphaFoldDB" id="A0ABD6F1Y5"/>
<evidence type="ECO:0000313" key="3">
    <source>
        <dbReference type="EMBL" id="MFH4983317.1"/>
    </source>
</evidence>
<dbReference type="InterPro" id="IPR039551">
    <property type="entry name" value="Cho/carn_acyl_trans"/>
</dbReference>
<name>A0ABD6F1Y5_9BILA</name>
<keyword evidence="4" id="KW-1185">Reference proteome</keyword>
<dbReference type="InterPro" id="IPR023213">
    <property type="entry name" value="CAT-like_dom_sf"/>
</dbReference>
<evidence type="ECO:0000256" key="1">
    <source>
        <dbReference type="ARBA" id="ARBA00005232"/>
    </source>
</evidence>
<comment type="caution">
    <text evidence="3">The sequence shown here is derived from an EMBL/GenBank/DDBJ whole genome shotgun (WGS) entry which is preliminary data.</text>
</comment>
<protein>
    <recommendedName>
        <fullName evidence="2">Choline/carnitine acyltransferase domain-containing protein</fullName>
    </recommendedName>
</protein>
<dbReference type="SUPFAM" id="SSF52777">
    <property type="entry name" value="CoA-dependent acyltransferases"/>
    <property type="match status" value="1"/>
</dbReference>
<feature type="domain" description="Choline/carnitine acyltransferase" evidence="2">
    <location>
        <begin position="21"/>
        <end position="73"/>
    </location>
</feature>
<dbReference type="EMBL" id="JBGFUD010011828">
    <property type="protein sequence ID" value="MFH4983317.1"/>
    <property type="molecule type" value="Genomic_DNA"/>
</dbReference>
<sequence length="85" mass="9464">MQSGIFLKCPNITNSLKEDECPEMSWIGAAFGATSPDGYGICYRFAGNHSICAHITSFKSSKDTNSHRFRQHLIDSFEEIAGIFE</sequence>
<comment type="similarity">
    <text evidence="1">Belongs to the carnitine/choline acetyltransferase family.</text>
</comment>
<dbReference type="Pfam" id="PF00755">
    <property type="entry name" value="Carn_acyltransf"/>
    <property type="match status" value="1"/>
</dbReference>
<dbReference type="PANTHER" id="PTHR22589:SF99">
    <property type="entry name" value="CHOLINE_CARNITINE ACYLTRANSFERASE DOMAIN-CONTAINING PROTEIN"/>
    <property type="match status" value="1"/>
</dbReference>
<evidence type="ECO:0000313" key="4">
    <source>
        <dbReference type="Proteomes" id="UP001608902"/>
    </source>
</evidence>
<reference evidence="3 4" key="1">
    <citation type="submission" date="2024-08" db="EMBL/GenBank/DDBJ databases">
        <title>Gnathostoma spinigerum genome.</title>
        <authorList>
            <person name="Gonzalez-Bertolin B."/>
            <person name="Monzon S."/>
            <person name="Zaballos A."/>
            <person name="Jimenez P."/>
            <person name="Dekumyoy P."/>
            <person name="Varona S."/>
            <person name="Cuesta I."/>
            <person name="Sumanam S."/>
            <person name="Adisakwattana P."/>
            <person name="Gasser R.B."/>
            <person name="Hernandez-Gonzalez A."/>
            <person name="Young N.D."/>
            <person name="Perteguer M.J."/>
        </authorList>
    </citation>
    <scope>NUCLEOTIDE SEQUENCE [LARGE SCALE GENOMIC DNA]</scope>
    <source>
        <strain evidence="3">AL3</strain>
        <tissue evidence="3">Liver</tissue>
    </source>
</reference>
<proteinExistence type="inferred from homology"/>
<evidence type="ECO:0000259" key="2">
    <source>
        <dbReference type="Pfam" id="PF00755"/>
    </source>
</evidence>
<dbReference type="InterPro" id="IPR000542">
    <property type="entry name" value="Carn_acyl_trans"/>
</dbReference>
<accession>A0ABD6F1Y5</accession>
<dbReference type="Proteomes" id="UP001608902">
    <property type="component" value="Unassembled WGS sequence"/>
</dbReference>
<gene>
    <name evidence="3" type="ORF">AB6A40_010026</name>
</gene>